<accession>A0ABU8VV83</accession>
<evidence type="ECO:0000259" key="2">
    <source>
        <dbReference type="Pfam" id="PF10119"/>
    </source>
</evidence>
<feature type="domain" description="Methyltransferase type 12" evidence="1">
    <location>
        <begin position="51"/>
        <end position="148"/>
    </location>
</feature>
<dbReference type="InterPro" id="IPR018773">
    <property type="entry name" value="MeTrfase_reg_dom_prd"/>
</dbReference>
<sequence length="531" mass="57974">MPDNLTTAITKYYDAVPYDSHPFPQSAAEHLEALAYLFGLEAAPPAGASVLELGCAAGGNLIPFAARHPGGSALGVDVSPVQVAQGAAAIGHAGLGNVELRAFDINDIDASFGKFDYIICHGVYSWVPPTVQSAILRVCSENLAPDGVAYVSYNVYPGWKAREIVRDAMILRGGPRDAPEEKLSFARGMLEFLEQSARADSVLKKTLEETMPIVRSSNSAYLLHEFLEPCNSPCYFKEFVERAGTHGLAYLADAEPSTMFVQNYGEKVREPLLRECGGSQVMIEQYLDFLVNRTFRQTLLVKKERVGDIRYRLDPARLRRLAYAGVFLPDDGNPIKLDGPEQPCTALRNLKVTLRQPVHKAVAQVLEQHYPAAVLPEQLFGEVAARVGEPRDAVEPFVMGMLEELLILGAVRLRRSPFGAAAQVAGMPRALSAVRNLPGLALQSGPSAVACNLWHEQVALSPLERCLLPLLDGSHGHDALADHLVEEARAERIRFIKDEQPLKDESALREFAGQQVALALKDLRRKGLLAA</sequence>
<evidence type="ECO:0000259" key="3">
    <source>
        <dbReference type="Pfam" id="PF21782"/>
    </source>
</evidence>
<dbReference type="EC" id="2.1.1.-" evidence="4"/>
<dbReference type="EMBL" id="JBBKZV010000001">
    <property type="protein sequence ID" value="MEJ8821017.1"/>
    <property type="molecule type" value="Genomic_DNA"/>
</dbReference>
<dbReference type="InterPro" id="IPR050723">
    <property type="entry name" value="CFA/CMAS"/>
</dbReference>
<evidence type="ECO:0000313" key="5">
    <source>
        <dbReference type="Proteomes" id="UP001363010"/>
    </source>
</evidence>
<dbReference type="CDD" id="cd02440">
    <property type="entry name" value="AdoMet_MTases"/>
    <property type="match status" value="1"/>
</dbReference>
<protein>
    <submittedName>
        <fullName evidence="4">Class I SAM-dependent methyltransferase</fullName>
        <ecNumber evidence="4">2.1.1.-</ecNumber>
    </submittedName>
</protein>
<name>A0ABU8VV83_9BURK</name>
<evidence type="ECO:0000259" key="1">
    <source>
        <dbReference type="Pfam" id="PF08242"/>
    </source>
</evidence>
<dbReference type="GO" id="GO:0032259">
    <property type="term" value="P:methylation"/>
    <property type="evidence" value="ECO:0007669"/>
    <property type="project" value="UniProtKB-KW"/>
</dbReference>
<feature type="domain" description="PKMT C-terminal winged helix" evidence="3">
    <location>
        <begin position="447"/>
        <end position="528"/>
    </location>
</feature>
<dbReference type="InterPro" id="IPR048976">
    <property type="entry name" value="WHD_PKMT"/>
</dbReference>
<comment type="caution">
    <text evidence="4">The sequence shown here is derived from an EMBL/GenBank/DDBJ whole genome shotgun (WGS) entry which is preliminary data.</text>
</comment>
<keyword evidence="5" id="KW-1185">Reference proteome</keyword>
<dbReference type="PANTHER" id="PTHR43667:SF2">
    <property type="entry name" value="FATTY ACID C-METHYL TRANSFERASE"/>
    <property type="match status" value="1"/>
</dbReference>
<gene>
    <name evidence="4" type="ORF">WKW80_03070</name>
</gene>
<evidence type="ECO:0000313" key="4">
    <source>
        <dbReference type="EMBL" id="MEJ8821017.1"/>
    </source>
</evidence>
<reference evidence="4 5" key="1">
    <citation type="submission" date="2024-03" db="EMBL/GenBank/DDBJ databases">
        <title>Novel species of the genus Variovorax.</title>
        <authorList>
            <person name="Liu Q."/>
            <person name="Xin Y.-H."/>
        </authorList>
    </citation>
    <scope>NUCLEOTIDE SEQUENCE [LARGE SCALE GENOMIC DNA]</scope>
    <source>
        <strain evidence="4 5">KACC 18501</strain>
    </source>
</reference>
<dbReference type="Proteomes" id="UP001363010">
    <property type="component" value="Unassembled WGS sequence"/>
</dbReference>
<dbReference type="Pfam" id="PF08242">
    <property type="entry name" value="Methyltransf_12"/>
    <property type="match status" value="1"/>
</dbReference>
<dbReference type="PANTHER" id="PTHR43667">
    <property type="entry name" value="CYCLOPROPANE-FATTY-ACYL-PHOSPHOLIPID SYNTHASE"/>
    <property type="match status" value="1"/>
</dbReference>
<feature type="domain" description="Methyltransferase regulatory" evidence="2">
    <location>
        <begin position="219"/>
        <end position="302"/>
    </location>
</feature>
<organism evidence="4 5">
    <name type="scientific">Variovorax humicola</name>
    <dbReference type="NCBI Taxonomy" id="1769758"/>
    <lineage>
        <taxon>Bacteria</taxon>
        <taxon>Pseudomonadati</taxon>
        <taxon>Pseudomonadota</taxon>
        <taxon>Betaproteobacteria</taxon>
        <taxon>Burkholderiales</taxon>
        <taxon>Comamonadaceae</taxon>
        <taxon>Variovorax</taxon>
    </lineage>
</organism>
<proteinExistence type="predicted"/>
<dbReference type="Gene3D" id="3.40.50.150">
    <property type="entry name" value="Vaccinia Virus protein VP39"/>
    <property type="match status" value="1"/>
</dbReference>
<dbReference type="SUPFAM" id="SSF53335">
    <property type="entry name" value="S-adenosyl-L-methionine-dependent methyltransferases"/>
    <property type="match status" value="1"/>
</dbReference>
<dbReference type="Pfam" id="PF21782">
    <property type="entry name" value="WHD_PKMT"/>
    <property type="match status" value="1"/>
</dbReference>
<keyword evidence="4" id="KW-0489">Methyltransferase</keyword>
<keyword evidence="4" id="KW-0808">Transferase</keyword>
<dbReference type="InterPro" id="IPR029063">
    <property type="entry name" value="SAM-dependent_MTases_sf"/>
</dbReference>
<dbReference type="GO" id="GO:0008168">
    <property type="term" value="F:methyltransferase activity"/>
    <property type="evidence" value="ECO:0007669"/>
    <property type="project" value="UniProtKB-KW"/>
</dbReference>
<dbReference type="RefSeq" id="WP_340362039.1">
    <property type="nucleotide sequence ID" value="NZ_JBBKZV010000001.1"/>
</dbReference>
<dbReference type="Pfam" id="PF10119">
    <property type="entry name" value="MethyTransf_Reg"/>
    <property type="match status" value="1"/>
</dbReference>
<dbReference type="InterPro" id="IPR013217">
    <property type="entry name" value="Methyltransf_12"/>
</dbReference>